<evidence type="ECO:0000313" key="2">
    <source>
        <dbReference type="EMBL" id="CAE0665797.1"/>
    </source>
</evidence>
<gene>
    <name evidence="2" type="ORF">LGLO00237_LOCUS17402</name>
</gene>
<sequence length="362" mass="40063">MLFIAILLAQNLAAVRVHESSAMEGASAGAKLTKTAVCITGQMRALRKTADGIIRHVIAPGNADLFISTSKEVEYDMLYLLRNQTTSLNAIPADLDLSNWWKKQAGPDNKGFETIVGSENSEFVSGLSPREGYGDHQHYHLYQCSRMIQEKEKARGKAYDVVHFLRSDMLFTADAIPTSLVQGSNVCYCPTSPENFPGSISDFEAICDRVGADAYMSTVSLLTENPQRVLKGLPTWRNTNQHSWLHWRLKDSNTTIKNLVSLGFLTCNSEEVEMTISDSTESALIQTGTTPCVHDEQLNIDFKSGASNDPFRIQAPQWSRLVKSCGWSEKLVSLADSEEKFAALLEGLQGKDDVDSLCDYHL</sequence>
<feature type="signal peptide" evidence="1">
    <location>
        <begin position="1"/>
        <end position="17"/>
    </location>
</feature>
<dbReference type="EMBL" id="HBIV01024224">
    <property type="protein sequence ID" value="CAE0665797.1"/>
    <property type="molecule type" value="Transcribed_RNA"/>
</dbReference>
<keyword evidence="1" id="KW-0732">Signal</keyword>
<evidence type="ECO:0008006" key="3">
    <source>
        <dbReference type="Google" id="ProtNLM"/>
    </source>
</evidence>
<organism evidence="2">
    <name type="scientific">Lotharella globosa</name>
    <dbReference type="NCBI Taxonomy" id="91324"/>
    <lineage>
        <taxon>Eukaryota</taxon>
        <taxon>Sar</taxon>
        <taxon>Rhizaria</taxon>
        <taxon>Cercozoa</taxon>
        <taxon>Chlorarachniophyceae</taxon>
        <taxon>Lotharella</taxon>
    </lineage>
</organism>
<proteinExistence type="predicted"/>
<accession>A0A7S3YY29</accession>
<protein>
    <recommendedName>
        <fullName evidence="3">Nucleotide-diphospho-sugar transferase domain-containing protein</fullName>
    </recommendedName>
</protein>
<dbReference type="AlphaFoldDB" id="A0A7S3YY29"/>
<name>A0A7S3YY29_9EUKA</name>
<feature type="chain" id="PRO_5031225784" description="Nucleotide-diphospho-sugar transferase domain-containing protein" evidence="1">
    <location>
        <begin position="18"/>
        <end position="362"/>
    </location>
</feature>
<reference evidence="2" key="1">
    <citation type="submission" date="2021-01" db="EMBL/GenBank/DDBJ databases">
        <authorList>
            <person name="Corre E."/>
            <person name="Pelletier E."/>
            <person name="Niang G."/>
            <person name="Scheremetjew M."/>
            <person name="Finn R."/>
            <person name="Kale V."/>
            <person name="Holt S."/>
            <person name="Cochrane G."/>
            <person name="Meng A."/>
            <person name="Brown T."/>
            <person name="Cohen L."/>
        </authorList>
    </citation>
    <scope>NUCLEOTIDE SEQUENCE</scope>
    <source>
        <strain evidence="2">CCCM811</strain>
    </source>
</reference>
<evidence type="ECO:0000256" key="1">
    <source>
        <dbReference type="SAM" id="SignalP"/>
    </source>
</evidence>